<evidence type="ECO:0000313" key="3">
    <source>
        <dbReference type="EMBL" id="CAD9566736.1"/>
    </source>
</evidence>
<keyword evidence="2" id="KW-0812">Transmembrane</keyword>
<evidence type="ECO:0000256" key="2">
    <source>
        <dbReference type="SAM" id="Phobius"/>
    </source>
</evidence>
<feature type="transmembrane region" description="Helical" evidence="2">
    <location>
        <begin position="67"/>
        <end position="85"/>
    </location>
</feature>
<gene>
    <name evidence="3" type="ORF">LDAN0321_LOCUS5605</name>
</gene>
<evidence type="ECO:0008006" key="4">
    <source>
        <dbReference type="Google" id="ProtNLM"/>
    </source>
</evidence>
<dbReference type="EMBL" id="HBGY01008888">
    <property type="protein sequence ID" value="CAD9566736.1"/>
    <property type="molecule type" value="Transcribed_RNA"/>
</dbReference>
<accession>A0A7S2K5A4</accession>
<feature type="region of interest" description="Disordered" evidence="1">
    <location>
        <begin position="167"/>
        <end position="193"/>
    </location>
</feature>
<protein>
    <recommendedName>
        <fullName evidence="4">Transmembrane protein</fullName>
    </recommendedName>
</protein>
<evidence type="ECO:0000256" key="1">
    <source>
        <dbReference type="SAM" id="MobiDB-lite"/>
    </source>
</evidence>
<sequence>MSRLPLCFSRARCNYRERGGRVSRLSLLTEGTSASEQSSFFASNVGSLQVLSSSTAAADTFEPTVDVAATSSFLFIALVFSLLFARANAVEKAAMTRRERIEDLRVARTVELTNGIDASPAIEALKDAIREEDNLRTIIPGVRIRAPNSMQDKDKDLVRQLLRAPTDGEGNVIDNEDSSSSLTPLLTKENQEESEGMSGAAKVVLGVIAFSQIVLLYILSFDPMATASSWY</sequence>
<reference evidence="3" key="1">
    <citation type="submission" date="2021-01" db="EMBL/GenBank/DDBJ databases">
        <authorList>
            <person name="Corre E."/>
            <person name="Pelletier E."/>
            <person name="Niang G."/>
            <person name="Scheremetjew M."/>
            <person name="Finn R."/>
            <person name="Kale V."/>
            <person name="Holt S."/>
            <person name="Cochrane G."/>
            <person name="Meng A."/>
            <person name="Brown T."/>
            <person name="Cohen L."/>
        </authorList>
    </citation>
    <scope>NUCLEOTIDE SEQUENCE</scope>
    <source>
        <strain evidence="3">B650</strain>
    </source>
</reference>
<keyword evidence="2" id="KW-0472">Membrane</keyword>
<feature type="transmembrane region" description="Helical" evidence="2">
    <location>
        <begin position="203"/>
        <end position="221"/>
    </location>
</feature>
<keyword evidence="2" id="KW-1133">Transmembrane helix</keyword>
<organism evidence="3">
    <name type="scientific">Leptocylindrus danicus</name>
    <dbReference type="NCBI Taxonomy" id="163516"/>
    <lineage>
        <taxon>Eukaryota</taxon>
        <taxon>Sar</taxon>
        <taxon>Stramenopiles</taxon>
        <taxon>Ochrophyta</taxon>
        <taxon>Bacillariophyta</taxon>
        <taxon>Coscinodiscophyceae</taxon>
        <taxon>Chaetocerotophycidae</taxon>
        <taxon>Leptocylindrales</taxon>
        <taxon>Leptocylindraceae</taxon>
        <taxon>Leptocylindrus</taxon>
    </lineage>
</organism>
<dbReference type="AlphaFoldDB" id="A0A7S2K5A4"/>
<proteinExistence type="predicted"/>
<name>A0A7S2K5A4_9STRA</name>